<dbReference type="EMBL" id="CP029159">
    <property type="protein sequence ID" value="QKM69447.1"/>
    <property type="molecule type" value="Genomic_DNA"/>
</dbReference>
<evidence type="ECO:0000313" key="2">
    <source>
        <dbReference type="Proteomes" id="UP000005940"/>
    </source>
</evidence>
<accession>I2MZM5</accession>
<keyword evidence="2" id="KW-1185">Reference proteome</keyword>
<sequence length="66" mass="6850">MTRDALLSQAPEPFGARCVHCGNETCIPVAVGSVERASGPPVVYYACPPCALKHGAGPTPDEELDP</sequence>
<organism evidence="1 2">
    <name type="scientific">Streptomyces tsukubensis (strain DSM 42081 / NBRC 108919 / NRRL 18488 / 9993)</name>
    <dbReference type="NCBI Taxonomy" id="1114943"/>
    <lineage>
        <taxon>Bacteria</taxon>
        <taxon>Bacillati</taxon>
        <taxon>Actinomycetota</taxon>
        <taxon>Actinomycetes</taxon>
        <taxon>Kitasatosporales</taxon>
        <taxon>Streptomycetaceae</taxon>
        <taxon>Streptomyces</taxon>
    </lineage>
</organism>
<dbReference type="AlphaFoldDB" id="I2MZM5"/>
<dbReference type="Proteomes" id="UP000005940">
    <property type="component" value="Chromosome"/>
</dbReference>
<name>I2MZM5_STRT9</name>
<protein>
    <submittedName>
        <fullName evidence="1">Uncharacterized protein</fullName>
    </submittedName>
</protein>
<gene>
    <name evidence="1" type="ORF">STSU_021990</name>
</gene>
<reference evidence="1 2" key="1">
    <citation type="journal article" date="2012" name="J. Bacteriol.">
        <title>Draft genome of Streptomyces tsukubaensis NRRL 18488, the producer of the clinically important immunosuppressant tacrolimus (FK506).</title>
        <authorList>
            <person name="Barreiro C."/>
            <person name="Prieto C."/>
            <person name="Sola-Landa A."/>
            <person name="Solera E."/>
            <person name="Martinez-Castro M."/>
            <person name="Perez-Redondo R."/>
            <person name="Garcia-Estrada C."/>
            <person name="Aparicio J.F."/>
            <person name="Fernandez-Martinez L.T."/>
            <person name="Santos-Aberturas J."/>
            <person name="Salehi-Najafabadi Z."/>
            <person name="Rodriguez-Garcia A."/>
            <person name="Tauch A."/>
            <person name="Martin J.F."/>
        </authorList>
    </citation>
    <scope>NUCLEOTIDE SEQUENCE [LARGE SCALE GENOMIC DNA]</scope>
    <source>
        <strain evidence="2">DSM 42081 / NBRC 108919 / NRRL 18488 / 9993</strain>
    </source>
</reference>
<proteinExistence type="predicted"/>
<evidence type="ECO:0000313" key="1">
    <source>
        <dbReference type="EMBL" id="QKM69447.1"/>
    </source>
</evidence>